<evidence type="ECO:0000256" key="3">
    <source>
        <dbReference type="ARBA" id="ARBA00022759"/>
    </source>
</evidence>
<evidence type="ECO:0000256" key="5">
    <source>
        <dbReference type="ARBA" id="ARBA00022842"/>
    </source>
</evidence>
<feature type="domain" description="Transcriptional repressor PaaX-like central Cas2-like" evidence="8">
    <location>
        <begin position="106"/>
        <end position="183"/>
    </location>
</feature>
<evidence type="ECO:0000256" key="2">
    <source>
        <dbReference type="ARBA" id="ARBA00022723"/>
    </source>
</evidence>
<evidence type="ECO:0000256" key="7">
    <source>
        <dbReference type="SAM" id="Phobius"/>
    </source>
</evidence>
<dbReference type="PANTHER" id="PTHR30319">
    <property type="entry name" value="PHENYLACETIC ACID REGULATOR-RELATED TRANSCRIPTIONAL REPRESSOR"/>
    <property type="match status" value="1"/>
</dbReference>
<dbReference type="GO" id="GO:0043571">
    <property type="term" value="P:maintenance of CRISPR repeat elements"/>
    <property type="evidence" value="ECO:0007669"/>
    <property type="project" value="InterPro"/>
</dbReference>
<dbReference type="SUPFAM" id="SSF143430">
    <property type="entry name" value="TTP0101/SSO1404-like"/>
    <property type="match status" value="1"/>
</dbReference>
<keyword evidence="7" id="KW-0472">Membrane</keyword>
<keyword evidence="7" id="KW-0812">Transmembrane</keyword>
<keyword evidence="1" id="KW-0540">Nuclease</keyword>
<organism evidence="9 10">
    <name type="scientific">Candidatus Staskawiczbacteria bacterium RIFOXYD1_FULL_32_13</name>
    <dbReference type="NCBI Taxonomy" id="1802234"/>
    <lineage>
        <taxon>Bacteria</taxon>
        <taxon>Candidatus Staskawicziibacteriota</taxon>
    </lineage>
</organism>
<keyword evidence="4" id="KW-0378">Hydrolase</keyword>
<dbReference type="NCBIfam" id="TIGR01573">
    <property type="entry name" value="cas2"/>
    <property type="match status" value="1"/>
</dbReference>
<name>A0A1G2JL44_9BACT</name>
<sequence>MRKRYGEITKDILSTMAVAGLITVAVTLSPNLLYNIAKEIIKIKKKDWKYKNTDARKLSRSLAGLNKNKIIILKEVNGKFVVELTEKGRRVVGEIQFENMEIKKQKVWDGKWRIVIFDIPENQRRVERNALRGKLQNLGFYQIQKSVWAYPYPCEKEIQFLCEMFNINPYVNIITAEKIYNDDSMKKHFKL</sequence>
<dbReference type="GO" id="GO:0004521">
    <property type="term" value="F:RNA endonuclease activity"/>
    <property type="evidence" value="ECO:0007669"/>
    <property type="project" value="InterPro"/>
</dbReference>
<dbReference type="Pfam" id="PF20803">
    <property type="entry name" value="PaaX_M"/>
    <property type="match status" value="1"/>
</dbReference>
<evidence type="ECO:0000256" key="1">
    <source>
        <dbReference type="ARBA" id="ARBA00022722"/>
    </source>
</evidence>
<keyword evidence="6" id="KW-0051">Antiviral defense</keyword>
<evidence type="ECO:0000313" key="9">
    <source>
        <dbReference type="EMBL" id="OGZ87849.1"/>
    </source>
</evidence>
<evidence type="ECO:0000313" key="10">
    <source>
        <dbReference type="Proteomes" id="UP000178935"/>
    </source>
</evidence>
<dbReference type="Gene3D" id="3.30.70.2650">
    <property type="match status" value="1"/>
</dbReference>
<keyword evidence="7" id="KW-1133">Transmembrane helix</keyword>
<comment type="caution">
    <text evidence="9">The sequence shown here is derived from an EMBL/GenBank/DDBJ whole genome shotgun (WGS) entry which is preliminary data.</text>
</comment>
<keyword evidence="5" id="KW-0460">Magnesium</keyword>
<evidence type="ECO:0000256" key="4">
    <source>
        <dbReference type="ARBA" id="ARBA00022801"/>
    </source>
</evidence>
<feature type="transmembrane region" description="Helical" evidence="7">
    <location>
        <begin position="12"/>
        <end position="34"/>
    </location>
</feature>
<reference evidence="9 10" key="1">
    <citation type="journal article" date="2016" name="Nat. Commun.">
        <title>Thousands of microbial genomes shed light on interconnected biogeochemical processes in an aquifer system.</title>
        <authorList>
            <person name="Anantharaman K."/>
            <person name="Brown C.T."/>
            <person name="Hug L.A."/>
            <person name="Sharon I."/>
            <person name="Castelle C.J."/>
            <person name="Probst A.J."/>
            <person name="Thomas B.C."/>
            <person name="Singh A."/>
            <person name="Wilkins M.J."/>
            <person name="Karaoz U."/>
            <person name="Brodie E.L."/>
            <person name="Williams K.H."/>
            <person name="Hubbard S.S."/>
            <person name="Banfield J.F."/>
        </authorList>
    </citation>
    <scope>NUCLEOTIDE SEQUENCE [LARGE SCALE GENOMIC DNA]</scope>
</reference>
<dbReference type="EMBL" id="MHPU01000037">
    <property type="protein sequence ID" value="OGZ87849.1"/>
    <property type="molecule type" value="Genomic_DNA"/>
</dbReference>
<dbReference type="Proteomes" id="UP000178935">
    <property type="component" value="Unassembled WGS sequence"/>
</dbReference>
<dbReference type="InterPro" id="IPR048846">
    <property type="entry name" value="PaaX-like_central"/>
</dbReference>
<dbReference type="PANTHER" id="PTHR30319:SF1">
    <property type="entry name" value="TRANSCRIPTIONAL REPRESSOR PAAX"/>
    <property type="match status" value="1"/>
</dbReference>
<keyword evidence="3 9" id="KW-0255">Endonuclease</keyword>
<evidence type="ECO:0000259" key="8">
    <source>
        <dbReference type="Pfam" id="PF20803"/>
    </source>
</evidence>
<dbReference type="AlphaFoldDB" id="A0A1G2JL44"/>
<proteinExistence type="predicted"/>
<dbReference type="InterPro" id="IPR021127">
    <property type="entry name" value="CRISPR_associated_Cas2"/>
</dbReference>
<gene>
    <name evidence="9" type="ORF">A2561_04795</name>
</gene>
<protein>
    <submittedName>
        <fullName evidence="9">CRISPR-associated endonuclease Cas2</fullName>
    </submittedName>
</protein>
<dbReference type="GO" id="GO:0006351">
    <property type="term" value="P:DNA-templated transcription"/>
    <property type="evidence" value="ECO:0007669"/>
    <property type="project" value="TreeGrafter"/>
</dbReference>
<evidence type="ECO:0000256" key="6">
    <source>
        <dbReference type="ARBA" id="ARBA00023118"/>
    </source>
</evidence>
<accession>A0A1G2JL44</accession>
<keyword evidence="2" id="KW-0479">Metal-binding</keyword>